<feature type="domain" description="DHFR" evidence="10">
    <location>
        <begin position="1"/>
        <end position="162"/>
    </location>
</feature>
<dbReference type="PRINTS" id="PR00070">
    <property type="entry name" value="DHFR"/>
</dbReference>
<dbReference type="Proteomes" id="UP000219546">
    <property type="component" value="Unassembled WGS sequence"/>
</dbReference>
<sequence length="165" mass="19314">MISCLLAMDRNQGIGYKNDLPWHLPEDLKYFKRVTMGHTIVMGRKTFDSIGKALPGRNNVIMTRDTHYDHPEGTEVIHSVDDLVSINKQKPEEEFFVIGGAEIFRQVLPFTDRLYITFIEAEYKTDTYFPKINWDEWNLVSSIPGEKQQEAGVEYEFRVYEKMQD</sequence>
<dbReference type="UniPathway" id="UPA00077">
    <property type="reaction ID" value="UER00158"/>
</dbReference>
<dbReference type="Pfam" id="PF00186">
    <property type="entry name" value="DHFR_1"/>
    <property type="match status" value="1"/>
</dbReference>
<evidence type="ECO:0000256" key="1">
    <source>
        <dbReference type="ARBA" id="ARBA00004903"/>
    </source>
</evidence>
<dbReference type="SUPFAM" id="SSF53597">
    <property type="entry name" value="Dihydrofolate reductase-like"/>
    <property type="match status" value="1"/>
</dbReference>
<dbReference type="EC" id="1.5.1.3" evidence="3 8"/>
<dbReference type="GO" id="GO:0005829">
    <property type="term" value="C:cytosol"/>
    <property type="evidence" value="ECO:0007669"/>
    <property type="project" value="TreeGrafter"/>
</dbReference>
<name>A0A285CL48_9BACI</name>
<keyword evidence="5 8" id="KW-0521">NADP</keyword>
<evidence type="ECO:0000256" key="8">
    <source>
        <dbReference type="PIRNR" id="PIRNR000194"/>
    </source>
</evidence>
<dbReference type="CDD" id="cd00209">
    <property type="entry name" value="DHFR"/>
    <property type="match status" value="1"/>
</dbReference>
<dbReference type="GO" id="GO:0004146">
    <property type="term" value="F:dihydrofolate reductase activity"/>
    <property type="evidence" value="ECO:0007669"/>
    <property type="project" value="UniProtKB-EC"/>
</dbReference>
<dbReference type="OrthoDB" id="9804315at2"/>
<dbReference type="EMBL" id="OAOP01000002">
    <property type="protein sequence ID" value="SNX68282.1"/>
    <property type="molecule type" value="Genomic_DNA"/>
</dbReference>
<comment type="function">
    <text evidence="7 8">Key enzyme in folate metabolism. Catalyzes an essential reaction for de novo glycine and purine synthesis, and for DNA precursor synthesis.</text>
</comment>
<evidence type="ECO:0000256" key="3">
    <source>
        <dbReference type="ARBA" id="ARBA00012856"/>
    </source>
</evidence>
<dbReference type="RefSeq" id="WP_097157631.1">
    <property type="nucleotide sequence ID" value="NZ_JBEPMQ010000001.1"/>
</dbReference>
<dbReference type="PROSITE" id="PS51330">
    <property type="entry name" value="DHFR_2"/>
    <property type="match status" value="1"/>
</dbReference>
<dbReference type="InterPro" id="IPR017925">
    <property type="entry name" value="DHFR_CS"/>
</dbReference>
<keyword evidence="12" id="KW-1185">Reference proteome</keyword>
<organism evidence="11 12">
    <name type="scientific">Bacillus oleivorans</name>
    <dbReference type="NCBI Taxonomy" id="1448271"/>
    <lineage>
        <taxon>Bacteria</taxon>
        <taxon>Bacillati</taxon>
        <taxon>Bacillota</taxon>
        <taxon>Bacilli</taxon>
        <taxon>Bacillales</taxon>
        <taxon>Bacillaceae</taxon>
        <taxon>Bacillus</taxon>
    </lineage>
</organism>
<dbReference type="PANTHER" id="PTHR48069">
    <property type="entry name" value="DIHYDROFOLATE REDUCTASE"/>
    <property type="match status" value="1"/>
</dbReference>
<accession>A0A285CL48</accession>
<reference evidence="11 12" key="1">
    <citation type="submission" date="2017-08" db="EMBL/GenBank/DDBJ databases">
        <authorList>
            <person name="de Groot N.N."/>
        </authorList>
    </citation>
    <scope>NUCLEOTIDE SEQUENCE [LARGE SCALE GENOMIC DNA]</scope>
    <source>
        <strain evidence="11 12">JC228</strain>
    </source>
</reference>
<comment type="catalytic activity">
    <reaction evidence="8">
        <text>(6S)-5,6,7,8-tetrahydrofolate + NADP(+) = 7,8-dihydrofolate + NADPH + H(+)</text>
        <dbReference type="Rhea" id="RHEA:15009"/>
        <dbReference type="ChEBI" id="CHEBI:15378"/>
        <dbReference type="ChEBI" id="CHEBI:57451"/>
        <dbReference type="ChEBI" id="CHEBI:57453"/>
        <dbReference type="ChEBI" id="CHEBI:57783"/>
        <dbReference type="ChEBI" id="CHEBI:58349"/>
        <dbReference type="EC" id="1.5.1.3"/>
    </reaction>
</comment>
<evidence type="ECO:0000256" key="9">
    <source>
        <dbReference type="RuleBase" id="RU004474"/>
    </source>
</evidence>
<comment type="pathway">
    <text evidence="1 8">Cofactor biosynthesis; tetrahydrofolate biosynthesis; 5,6,7,8-tetrahydrofolate from 7,8-dihydrofolate: step 1/1.</text>
</comment>
<dbReference type="GO" id="GO:0046452">
    <property type="term" value="P:dihydrofolate metabolic process"/>
    <property type="evidence" value="ECO:0007669"/>
    <property type="project" value="TreeGrafter"/>
</dbReference>
<dbReference type="GO" id="GO:0070401">
    <property type="term" value="F:NADP+ binding"/>
    <property type="evidence" value="ECO:0007669"/>
    <property type="project" value="UniProtKB-ARBA"/>
</dbReference>
<dbReference type="GO" id="GO:0046655">
    <property type="term" value="P:folic acid metabolic process"/>
    <property type="evidence" value="ECO:0007669"/>
    <property type="project" value="TreeGrafter"/>
</dbReference>
<evidence type="ECO:0000256" key="2">
    <source>
        <dbReference type="ARBA" id="ARBA00009539"/>
    </source>
</evidence>
<dbReference type="InterPro" id="IPR012259">
    <property type="entry name" value="DHFR"/>
</dbReference>
<keyword evidence="4 8" id="KW-0554">One-carbon metabolism</keyword>
<dbReference type="PANTHER" id="PTHR48069:SF3">
    <property type="entry name" value="DIHYDROFOLATE REDUCTASE"/>
    <property type="match status" value="1"/>
</dbReference>
<keyword evidence="6 8" id="KW-0560">Oxidoreductase</keyword>
<gene>
    <name evidence="11" type="ORF">SAMN05877753_102449</name>
</gene>
<evidence type="ECO:0000256" key="4">
    <source>
        <dbReference type="ARBA" id="ARBA00022563"/>
    </source>
</evidence>
<dbReference type="Gene3D" id="3.40.430.10">
    <property type="entry name" value="Dihydrofolate Reductase, subunit A"/>
    <property type="match status" value="1"/>
</dbReference>
<evidence type="ECO:0000256" key="7">
    <source>
        <dbReference type="ARBA" id="ARBA00025067"/>
    </source>
</evidence>
<dbReference type="PIRSF" id="PIRSF000194">
    <property type="entry name" value="DHFR"/>
    <property type="match status" value="1"/>
</dbReference>
<dbReference type="GO" id="GO:0006730">
    <property type="term" value="P:one-carbon metabolic process"/>
    <property type="evidence" value="ECO:0007669"/>
    <property type="project" value="UniProtKB-KW"/>
</dbReference>
<evidence type="ECO:0000313" key="12">
    <source>
        <dbReference type="Proteomes" id="UP000219546"/>
    </source>
</evidence>
<dbReference type="AlphaFoldDB" id="A0A285CL48"/>
<evidence type="ECO:0000256" key="5">
    <source>
        <dbReference type="ARBA" id="ARBA00022857"/>
    </source>
</evidence>
<dbReference type="GO" id="GO:0046654">
    <property type="term" value="P:tetrahydrofolate biosynthetic process"/>
    <property type="evidence" value="ECO:0007669"/>
    <property type="project" value="UniProtKB-UniPathway"/>
</dbReference>
<evidence type="ECO:0000259" key="10">
    <source>
        <dbReference type="PROSITE" id="PS51330"/>
    </source>
</evidence>
<comment type="similarity">
    <text evidence="2 8 9">Belongs to the dihydrofolate reductase family.</text>
</comment>
<dbReference type="PROSITE" id="PS00075">
    <property type="entry name" value="DHFR_1"/>
    <property type="match status" value="1"/>
</dbReference>
<proteinExistence type="inferred from homology"/>
<dbReference type="FunFam" id="3.40.430.10:FF:000001">
    <property type="entry name" value="Dihydrofolate reductase"/>
    <property type="match status" value="1"/>
</dbReference>
<protein>
    <recommendedName>
        <fullName evidence="3 8">Dihydrofolate reductase</fullName>
        <ecNumber evidence="3 8">1.5.1.3</ecNumber>
    </recommendedName>
</protein>
<evidence type="ECO:0000256" key="6">
    <source>
        <dbReference type="ARBA" id="ARBA00023002"/>
    </source>
</evidence>
<dbReference type="InterPro" id="IPR024072">
    <property type="entry name" value="DHFR-like_dom_sf"/>
</dbReference>
<dbReference type="InterPro" id="IPR001796">
    <property type="entry name" value="DHFR_dom"/>
</dbReference>
<evidence type="ECO:0000313" key="11">
    <source>
        <dbReference type="EMBL" id="SNX68282.1"/>
    </source>
</evidence>